<dbReference type="Gene3D" id="3.30.420.40">
    <property type="match status" value="2"/>
</dbReference>
<dbReference type="InterPro" id="IPR043129">
    <property type="entry name" value="ATPase_NBD"/>
</dbReference>
<feature type="region of interest" description="Disordered" evidence="4">
    <location>
        <begin position="701"/>
        <end position="720"/>
    </location>
</feature>
<keyword evidence="5" id="KW-0732">Signal</keyword>
<keyword evidence="1" id="KW-0547">Nucleotide-binding</keyword>
<evidence type="ECO:0000256" key="4">
    <source>
        <dbReference type="SAM" id="MobiDB-lite"/>
    </source>
</evidence>
<evidence type="ECO:0000313" key="7">
    <source>
        <dbReference type="Proteomes" id="UP001470230"/>
    </source>
</evidence>
<evidence type="ECO:0000256" key="2">
    <source>
        <dbReference type="ARBA" id="ARBA00022840"/>
    </source>
</evidence>
<evidence type="ECO:0000313" key="6">
    <source>
        <dbReference type="EMBL" id="KAK8893455.1"/>
    </source>
</evidence>
<sequence length="743" mass="85878">MLIILLIAFAKSIVVGLDFGHENIKIGLALLGRGVHVALNQQNKRLSPSYFAIWNTSNPNQTTRTKHLSIAEIRGCTWAYNEEAYRYYLKFPQTTFRGLENISCDYNGLMRREAYAILLHHLFKTMDDKKHEPVSTHVVFAIDPDMPCKERYMIHEVIKISGANLKSIVDAPSSAANLYALEKSKLYGKSPKTIAFVDIGAKKAWMSIFSFRSTPGNPIVKQLSIISNISIGGDFIDSKLAHFFINKFSQNYNINSIIPERVELLFIDEARKVKERLSLHTSVDVKFDVPYFDKIFEYTITRDQFENLISEFNETLSQAYLKLIENANIIQSEIDSIEIIGGSTRIPFIQNILLEASGVGRLNRTMNSDEAIALGAGYIGAANSADFLATKKVKISTFCNMDVFLRHNEQIIQLFNKTDRIDDTNSYEFKSYQNAYISILTGSKEINMEEIVKFIVKIPPETNENATIHVDFGFDEFLLPGIFNIMIDQQSSREIEFINPIWSMTKLDFNRSISFIKKMDDVSEERRETQVAFSDFESYLYTSKNKILNTEVIQKVTTEDERQKLIEEIDKNINWLLNDTHKMSLTSRIIRSRMETLKKKIDDVELKASELPKREPAFKRLMEKIKQCQKALNETWVIERPWMPEKARNTMQSAIDHAINYYHIYRDQQGNRTEKEIPGVLAHDIDMQTYYLEMTYNFTLRTTKNPPTPKPPKTPNPYVKTYSSIDEYERDVEKQRERDLFGL</sequence>
<reference evidence="6 7" key="1">
    <citation type="submission" date="2024-04" db="EMBL/GenBank/DDBJ databases">
        <title>Tritrichomonas musculus Genome.</title>
        <authorList>
            <person name="Alves-Ferreira E."/>
            <person name="Grigg M."/>
            <person name="Lorenzi H."/>
            <person name="Galac M."/>
        </authorList>
    </citation>
    <scope>NUCLEOTIDE SEQUENCE [LARGE SCALE GENOMIC DNA]</scope>
    <source>
        <strain evidence="6 7">EAF2021</strain>
    </source>
</reference>
<protein>
    <recommendedName>
        <fullName evidence="8">DnaK protein</fullName>
    </recommendedName>
</protein>
<keyword evidence="3" id="KW-0143">Chaperone</keyword>
<evidence type="ECO:0008006" key="8">
    <source>
        <dbReference type="Google" id="ProtNLM"/>
    </source>
</evidence>
<dbReference type="Pfam" id="PF00012">
    <property type="entry name" value="HSP70"/>
    <property type="match status" value="1"/>
</dbReference>
<organism evidence="6 7">
    <name type="scientific">Tritrichomonas musculus</name>
    <dbReference type="NCBI Taxonomy" id="1915356"/>
    <lineage>
        <taxon>Eukaryota</taxon>
        <taxon>Metamonada</taxon>
        <taxon>Parabasalia</taxon>
        <taxon>Tritrichomonadida</taxon>
        <taxon>Tritrichomonadidae</taxon>
        <taxon>Tritrichomonas</taxon>
    </lineage>
</organism>
<dbReference type="PRINTS" id="PR00301">
    <property type="entry name" value="HEATSHOCK70"/>
</dbReference>
<dbReference type="InterPro" id="IPR029048">
    <property type="entry name" value="HSP70_C_sf"/>
</dbReference>
<proteinExistence type="predicted"/>
<evidence type="ECO:0000256" key="1">
    <source>
        <dbReference type="ARBA" id="ARBA00022741"/>
    </source>
</evidence>
<keyword evidence="2" id="KW-0067">ATP-binding</keyword>
<evidence type="ECO:0000256" key="3">
    <source>
        <dbReference type="ARBA" id="ARBA00023186"/>
    </source>
</evidence>
<dbReference type="SUPFAM" id="SSF100934">
    <property type="entry name" value="Heat shock protein 70kD (HSP70), C-terminal subdomain"/>
    <property type="match status" value="1"/>
</dbReference>
<dbReference type="InterPro" id="IPR013126">
    <property type="entry name" value="Hsp_70_fam"/>
</dbReference>
<dbReference type="Proteomes" id="UP001470230">
    <property type="component" value="Unassembled WGS sequence"/>
</dbReference>
<dbReference type="Gene3D" id="1.20.1270.10">
    <property type="match status" value="1"/>
</dbReference>
<feature type="compositionally biased region" description="Pro residues" evidence="4">
    <location>
        <begin position="706"/>
        <end position="715"/>
    </location>
</feature>
<dbReference type="PANTHER" id="PTHR45639">
    <property type="entry name" value="HSC70CB, ISOFORM G-RELATED"/>
    <property type="match status" value="1"/>
</dbReference>
<feature type="signal peptide" evidence="5">
    <location>
        <begin position="1"/>
        <end position="16"/>
    </location>
</feature>
<gene>
    <name evidence="6" type="ORF">M9Y10_021877</name>
</gene>
<dbReference type="PANTHER" id="PTHR45639:SF3">
    <property type="entry name" value="HYPOXIA UP-REGULATED PROTEIN 1"/>
    <property type="match status" value="1"/>
</dbReference>
<evidence type="ECO:0000256" key="5">
    <source>
        <dbReference type="SAM" id="SignalP"/>
    </source>
</evidence>
<keyword evidence="7" id="KW-1185">Reference proteome</keyword>
<comment type="caution">
    <text evidence="6">The sequence shown here is derived from an EMBL/GenBank/DDBJ whole genome shotgun (WGS) entry which is preliminary data.</text>
</comment>
<feature type="chain" id="PRO_5046932237" description="DnaK protein" evidence="5">
    <location>
        <begin position="17"/>
        <end position="743"/>
    </location>
</feature>
<accession>A0ABR2KQP9</accession>
<name>A0ABR2KQP9_9EUKA</name>
<dbReference type="SUPFAM" id="SSF53067">
    <property type="entry name" value="Actin-like ATPase domain"/>
    <property type="match status" value="2"/>
</dbReference>
<dbReference type="Gene3D" id="3.90.640.10">
    <property type="entry name" value="Actin, Chain A, domain 4"/>
    <property type="match status" value="1"/>
</dbReference>
<dbReference type="EMBL" id="JAPFFF010000003">
    <property type="protein sequence ID" value="KAK8893455.1"/>
    <property type="molecule type" value="Genomic_DNA"/>
</dbReference>